<dbReference type="InterPro" id="IPR050280">
    <property type="entry name" value="OMP_Chaperone_SurA"/>
</dbReference>
<dbReference type="InterPro" id="IPR023058">
    <property type="entry name" value="PPIase_PpiC_CS"/>
</dbReference>
<reference evidence="9" key="1">
    <citation type="submission" date="2024-06" db="EMBL/GenBank/DDBJ databases">
        <title>Complete Genome Sequence of mouse commensal type strain Neisseria musculi.</title>
        <authorList>
            <person name="Thapa E."/>
            <person name="Aluvathingal J."/>
            <person name="Nadendla S."/>
            <person name="Mehta A."/>
            <person name="Tettelin H."/>
            <person name="Weyand N.J."/>
        </authorList>
    </citation>
    <scope>NUCLEOTIDE SEQUENCE</scope>
    <source>
        <strain evidence="9">NW831</strain>
    </source>
</reference>
<dbReference type="Pfam" id="PF00639">
    <property type="entry name" value="Rotamase"/>
    <property type="match status" value="1"/>
</dbReference>
<dbReference type="InterPro" id="IPR046357">
    <property type="entry name" value="PPIase_dom_sf"/>
</dbReference>
<accession>A0A7H1MBZ3</accession>
<dbReference type="RefSeq" id="WP_187000938.1">
    <property type="nucleotide sequence ID" value="NZ_CP060414.2"/>
</dbReference>
<evidence type="ECO:0000313" key="9">
    <source>
        <dbReference type="EMBL" id="QNT59158.1"/>
    </source>
</evidence>
<dbReference type="PROSITE" id="PS50198">
    <property type="entry name" value="PPIC_PPIASE_2"/>
    <property type="match status" value="1"/>
</dbReference>
<keyword evidence="3 6" id="KW-0697">Rotamase</keyword>
<keyword evidence="4" id="KW-0143">Chaperone</keyword>
<evidence type="ECO:0000313" key="10">
    <source>
        <dbReference type="Proteomes" id="UP000516412"/>
    </source>
</evidence>
<dbReference type="PROSITE" id="PS01096">
    <property type="entry name" value="PPIC_PPIASE_1"/>
    <property type="match status" value="1"/>
</dbReference>
<feature type="domain" description="PpiC" evidence="8">
    <location>
        <begin position="175"/>
        <end position="273"/>
    </location>
</feature>
<evidence type="ECO:0000256" key="1">
    <source>
        <dbReference type="ARBA" id="ARBA00022729"/>
    </source>
</evidence>
<feature type="signal peptide" evidence="7">
    <location>
        <begin position="1"/>
        <end position="21"/>
    </location>
</feature>
<keyword evidence="1 7" id="KW-0732">Signal</keyword>
<dbReference type="InterPro" id="IPR015391">
    <property type="entry name" value="SurA_N"/>
</dbReference>
<evidence type="ECO:0000256" key="4">
    <source>
        <dbReference type="ARBA" id="ARBA00023186"/>
    </source>
</evidence>
<dbReference type="KEGG" id="nmus:H7A79_0431"/>
<gene>
    <name evidence="9" type="ORF">H7A79_0431</name>
</gene>
<proteinExistence type="predicted"/>
<keyword evidence="5 6" id="KW-0413">Isomerase</keyword>
<dbReference type="Gene3D" id="3.10.50.40">
    <property type="match status" value="1"/>
</dbReference>
<evidence type="ECO:0000259" key="8">
    <source>
        <dbReference type="PROSITE" id="PS50198"/>
    </source>
</evidence>
<name>A0A7H1MBZ3_9NEIS</name>
<evidence type="ECO:0000256" key="5">
    <source>
        <dbReference type="ARBA" id="ARBA00023235"/>
    </source>
</evidence>
<keyword evidence="2" id="KW-0574">Periplasm</keyword>
<dbReference type="SUPFAM" id="SSF109998">
    <property type="entry name" value="Triger factor/SurA peptide-binding domain-like"/>
    <property type="match status" value="1"/>
</dbReference>
<evidence type="ECO:0000256" key="6">
    <source>
        <dbReference type="PROSITE-ProRule" id="PRU00278"/>
    </source>
</evidence>
<keyword evidence="10" id="KW-1185">Reference proteome</keyword>
<dbReference type="SUPFAM" id="SSF54534">
    <property type="entry name" value="FKBP-like"/>
    <property type="match status" value="1"/>
</dbReference>
<evidence type="ECO:0000256" key="3">
    <source>
        <dbReference type="ARBA" id="ARBA00023110"/>
    </source>
</evidence>
<dbReference type="AlphaFoldDB" id="A0A7H1MBZ3"/>
<dbReference type="EMBL" id="CP060414">
    <property type="protein sequence ID" value="QNT59158.1"/>
    <property type="molecule type" value="Genomic_DNA"/>
</dbReference>
<organism evidence="9 10">
    <name type="scientific">Neisseria musculi</name>
    <dbReference type="NCBI Taxonomy" id="1815583"/>
    <lineage>
        <taxon>Bacteria</taxon>
        <taxon>Pseudomonadati</taxon>
        <taxon>Pseudomonadota</taxon>
        <taxon>Betaproteobacteria</taxon>
        <taxon>Neisseriales</taxon>
        <taxon>Neisseriaceae</taxon>
        <taxon>Neisseria</taxon>
    </lineage>
</organism>
<dbReference type="Pfam" id="PF09312">
    <property type="entry name" value="SurA_N"/>
    <property type="match status" value="1"/>
</dbReference>
<dbReference type="Proteomes" id="UP000516412">
    <property type="component" value="Chromosome"/>
</dbReference>
<sequence length="318" mass="34765">MNFKPLMLAAALGFALQTAPAAEIKQVDGIAAVAGSEVITQRDVRQGMAEARSRLGKNVNEAELRTQVLQQLINQSLIVQAGKRRNITAGNAEIDAALSDIAQSRRTTIEGLYAQAAQRGVSKAAVRRSVADSIITQKVRQQAVMQQSRVSDAEIDSMIAHAKQQGAALPQGEPLRQYRAQHILLKAENANAAKAAESGIRKIYNQARSGNDFAALARQYSQDGSAAGGGDLGWFSDGQMVPEFENAVHSLKPGQISRPVRSQFGWHIIKLNDVREAGTHEERQREAVRQYIARQKAEQATANLLKELHENAYVEIRR</sequence>
<dbReference type="InterPro" id="IPR027304">
    <property type="entry name" value="Trigger_fact/SurA_dom_sf"/>
</dbReference>
<evidence type="ECO:0000256" key="2">
    <source>
        <dbReference type="ARBA" id="ARBA00022764"/>
    </source>
</evidence>
<protein>
    <submittedName>
        <fullName evidence="9">PPIC-type PPIASE domain protein</fullName>
    </submittedName>
</protein>
<dbReference type="PANTHER" id="PTHR47637:SF1">
    <property type="entry name" value="CHAPERONE SURA"/>
    <property type="match status" value="1"/>
</dbReference>
<evidence type="ECO:0000256" key="7">
    <source>
        <dbReference type="SAM" id="SignalP"/>
    </source>
</evidence>
<dbReference type="Gene3D" id="1.10.4030.10">
    <property type="entry name" value="Porin chaperone SurA, peptide-binding domain"/>
    <property type="match status" value="1"/>
</dbReference>
<dbReference type="InterPro" id="IPR000297">
    <property type="entry name" value="PPIase_PpiC"/>
</dbReference>
<dbReference type="GO" id="GO:0003755">
    <property type="term" value="F:peptidyl-prolyl cis-trans isomerase activity"/>
    <property type="evidence" value="ECO:0007669"/>
    <property type="project" value="UniProtKB-KW"/>
</dbReference>
<dbReference type="PANTHER" id="PTHR47637">
    <property type="entry name" value="CHAPERONE SURA"/>
    <property type="match status" value="1"/>
</dbReference>
<feature type="chain" id="PRO_5028914692" evidence="7">
    <location>
        <begin position="22"/>
        <end position="318"/>
    </location>
</feature>